<protein>
    <submittedName>
        <fullName evidence="1">Uncharacterized protein</fullName>
    </submittedName>
</protein>
<proteinExistence type="predicted"/>
<evidence type="ECO:0000313" key="1">
    <source>
        <dbReference type="EMBL" id="KAJ4844048.1"/>
    </source>
</evidence>
<keyword evidence="2" id="KW-1185">Reference proteome</keyword>
<dbReference type="AlphaFoldDB" id="A0A9Q0JJH4"/>
<reference evidence="1" key="1">
    <citation type="submission" date="2022-02" db="EMBL/GenBank/DDBJ databases">
        <authorList>
            <person name="Henning P.M."/>
            <person name="McCubbin A.G."/>
            <person name="Shore J.S."/>
        </authorList>
    </citation>
    <scope>NUCLEOTIDE SEQUENCE</scope>
    <source>
        <strain evidence="1">F60SS</strain>
        <tissue evidence="1">Leaves</tissue>
    </source>
</reference>
<gene>
    <name evidence="1" type="ORF">Tsubulata_013454</name>
</gene>
<accession>A0A9Q0JJH4</accession>
<organism evidence="1 2">
    <name type="scientific">Turnera subulata</name>
    <dbReference type="NCBI Taxonomy" id="218843"/>
    <lineage>
        <taxon>Eukaryota</taxon>
        <taxon>Viridiplantae</taxon>
        <taxon>Streptophyta</taxon>
        <taxon>Embryophyta</taxon>
        <taxon>Tracheophyta</taxon>
        <taxon>Spermatophyta</taxon>
        <taxon>Magnoliopsida</taxon>
        <taxon>eudicotyledons</taxon>
        <taxon>Gunneridae</taxon>
        <taxon>Pentapetalae</taxon>
        <taxon>rosids</taxon>
        <taxon>fabids</taxon>
        <taxon>Malpighiales</taxon>
        <taxon>Passifloraceae</taxon>
        <taxon>Turnera</taxon>
    </lineage>
</organism>
<reference evidence="1" key="2">
    <citation type="journal article" date="2023" name="Plants (Basel)">
        <title>Annotation of the Turnera subulata (Passifloraceae) Draft Genome Reveals the S-Locus Evolved after the Divergence of Turneroideae from Passifloroideae in a Stepwise Manner.</title>
        <authorList>
            <person name="Henning P.M."/>
            <person name="Roalson E.H."/>
            <person name="Mir W."/>
            <person name="McCubbin A.G."/>
            <person name="Shore J.S."/>
        </authorList>
    </citation>
    <scope>NUCLEOTIDE SEQUENCE</scope>
    <source>
        <strain evidence="1">F60SS</strain>
    </source>
</reference>
<dbReference type="EMBL" id="JAKUCV010002062">
    <property type="protein sequence ID" value="KAJ4844048.1"/>
    <property type="molecule type" value="Genomic_DNA"/>
</dbReference>
<dbReference type="Proteomes" id="UP001141552">
    <property type="component" value="Unassembled WGS sequence"/>
</dbReference>
<evidence type="ECO:0000313" key="2">
    <source>
        <dbReference type="Proteomes" id="UP001141552"/>
    </source>
</evidence>
<sequence length="81" mass="8894">MLPVIDKSGSPLSLVKTDTSGNIWVAMKLAPDRKKFMGITGGEGEQNPDMGKFCENFSSFLQEKHKFLVRVASVGMDDMKA</sequence>
<name>A0A9Q0JJH4_9ROSI</name>
<dbReference type="OrthoDB" id="205255at2759"/>
<comment type="caution">
    <text evidence="1">The sequence shown here is derived from an EMBL/GenBank/DDBJ whole genome shotgun (WGS) entry which is preliminary data.</text>
</comment>